<accession>A0A438BRK8</accession>
<evidence type="ECO:0000313" key="3">
    <source>
        <dbReference type="EMBL" id="RVW13586.1"/>
    </source>
</evidence>
<dbReference type="SUPFAM" id="SSF56219">
    <property type="entry name" value="DNase I-like"/>
    <property type="match status" value="1"/>
</dbReference>
<proteinExistence type="predicted"/>
<dbReference type="Pfam" id="PF03372">
    <property type="entry name" value="Exo_endo_phos"/>
    <property type="match status" value="1"/>
</dbReference>
<organism evidence="3 4">
    <name type="scientific">Vitis vinifera</name>
    <name type="common">Grape</name>
    <dbReference type="NCBI Taxonomy" id="29760"/>
    <lineage>
        <taxon>Eukaryota</taxon>
        <taxon>Viridiplantae</taxon>
        <taxon>Streptophyta</taxon>
        <taxon>Embryophyta</taxon>
        <taxon>Tracheophyta</taxon>
        <taxon>Spermatophyta</taxon>
        <taxon>Magnoliopsida</taxon>
        <taxon>eudicotyledons</taxon>
        <taxon>Gunneridae</taxon>
        <taxon>Pentapetalae</taxon>
        <taxon>rosids</taxon>
        <taxon>Vitales</taxon>
        <taxon>Vitaceae</taxon>
        <taxon>Viteae</taxon>
        <taxon>Vitis</taxon>
    </lineage>
</organism>
<dbReference type="InterPro" id="IPR036691">
    <property type="entry name" value="Endo/exonu/phosph_ase_sf"/>
</dbReference>
<dbReference type="Proteomes" id="UP000288805">
    <property type="component" value="Unassembled WGS sequence"/>
</dbReference>
<evidence type="ECO:0000313" key="4">
    <source>
        <dbReference type="Proteomes" id="UP000288805"/>
    </source>
</evidence>
<dbReference type="PANTHER" id="PTHR33116">
    <property type="entry name" value="REVERSE TRANSCRIPTASE ZINC-BINDING DOMAIN-CONTAINING PROTEIN-RELATED-RELATED"/>
    <property type="match status" value="1"/>
</dbReference>
<dbReference type="PANTHER" id="PTHR33116:SF85">
    <property type="entry name" value="REVERSE TRANSCRIPTASE ZINC-BINDING DOMAIN-CONTAINING PROTEIN"/>
    <property type="match status" value="1"/>
</dbReference>
<dbReference type="InterPro" id="IPR005135">
    <property type="entry name" value="Endo/exonuclease/phosphatase"/>
</dbReference>
<dbReference type="GO" id="GO:0003677">
    <property type="term" value="F:DNA binding"/>
    <property type="evidence" value="ECO:0007669"/>
    <property type="project" value="InterPro"/>
</dbReference>
<feature type="region of interest" description="Disordered" evidence="1">
    <location>
        <begin position="580"/>
        <end position="600"/>
    </location>
</feature>
<dbReference type="GO" id="GO:0006281">
    <property type="term" value="P:DNA repair"/>
    <property type="evidence" value="ECO:0007669"/>
    <property type="project" value="InterPro"/>
</dbReference>
<protein>
    <submittedName>
        <fullName evidence="3">Putative ribonuclease H protein</fullName>
    </submittedName>
</protein>
<dbReference type="PROSITE" id="PS00726">
    <property type="entry name" value="AP_NUCLEASE_F1_1"/>
    <property type="match status" value="1"/>
</dbReference>
<feature type="domain" description="Endonuclease/exonuclease/phosphatase" evidence="2">
    <location>
        <begin position="597"/>
        <end position="769"/>
    </location>
</feature>
<reference evidence="3 4" key="1">
    <citation type="journal article" date="2018" name="PLoS Genet.">
        <title>Population sequencing reveals clonal diversity and ancestral inbreeding in the grapevine cultivar Chardonnay.</title>
        <authorList>
            <person name="Roach M.J."/>
            <person name="Johnson D.L."/>
            <person name="Bohlmann J."/>
            <person name="van Vuuren H.J."/>
            <person name="Jones S.J."/>
            <person name="Pretorius I.S."/>
            <person name="Schmidt S.A."/>
            <person name="Borneman A.R."/>
        </authorList>
    </citation>
    <scope>NUCLEOTIDE SEQUENCE [LARGE SCALE GENOMIC DNA]</scope>
    <source>
        <strain evidence="4">cv. Chardonnay</strain>
        <tissue evidence="3">Leaf</tissue>
    </source>
</reference>
<dbReference type="GO" id="GO:0004519">
    <property type="term" value="F:endonuclease activity"/>
    <property type="evidence" value="ECO:0007669"/>
    <property type="project" value="InterPro"/>
</dbReference>
<dbReference type="EMBL" id="QGNW01002649">
    <property type="protein sequence ID" value="RVW13586.1"/>
    <property type="molecule type" value="Genomic_DNA"/>
</dbReference>
<evidence type="ECO:0000256" key="1">
    <source>
        <dbReference type="SAM" id="MobiDB-lite"/>
    </source>
</evidence>
<name>A0A438BRK8_VITVI</name>
<sequence length="1310" mass="146708">MSLALTSPITLTKLNQQPMKMEINYGGDPLPQRDESWGETGVARGGRSCFVVESKSFEILVKELGGKLKGCIWERSKDWAIGWEEGNRKYRLERRLNEVGKFILCSVRDIESKKYSIIFPEGKGQSFGWNSLAVRLRGLGVAPSGGLQVSKGPEELLRAKGGSKVQWREKGVELKSYADAVKRSSRRVGQSVWLEVGEREVRGRGFLLFDFESSSEAERVLVRGLRNIKENVIILDRWNLEVGCLCKDSSANEVWVRVIGLPLHLWSTEVFKRIGDGCGGFVAADESSFSSSELQWARILVKCVDREFPSTARIVVGWCRWEASTGKVAQGKEKKMVEHHVFFAMEVKGRRWSRTAVEGRVGTIDGCVKGGKEFSFKRMDDSVFGLKGPCFRPNGLVNGVTQGPLKENGEIQGPFKEIQEGLGQDSRPFDSYVVKGCKEGEKGVGLDAVDGGVLIGEGPSASRPRTQMLSMERGVNGDADPLVLGEEPLATHPRAQTISMERGVNGDDDPIVGMTRVAMLMEVSTVVKRGSMTDEALRVESSRFDRAGAKEGALSGLVSVIEGEEQLPLSIILADGNNGELGTEGEKSSGGDGGGGGANDRVKRNVIKALIRSQRADLVCLQETKIQDMSRGIVHSLGVERFLGWGAMSARGAAGGVVVFWDNRVLELVGMEVGLFSISCCFKNCEDGFLWTFTGVYGPTMKWYRELFWEELGVIQGSWSDPWCIGGDFNVVRFPSEPSREGRLTGSMRRFSEVIEELALRDLPLHEEPFTWSGGLNGLSRWGRVRRGPIPFRFENIWLKEEGFKELLKGWWQGFNYSGLEFDSIGVEEAARLEEMFSMEEVSLALSELNGDKAPGPDGFSLAFWQFCWDFVKDEIMGLYKLLAKVLANRLKKVVGKVVSSTQNAFVEGCRIRGREGVGIQVLHLLFADDTLVFCEDSQEQLTFLSWLLLWFEATSGLRIDLNKSEILPMGRVENAELLAAELGCKVRSLPSTYLGLPLGASHKSVMVWDRVEERMRKRLALWKRQFISKGGRITLIWSTLVSMPTYLMSLLRMLRVVKLRLEKIQRDFLWGGGVLEKRPHLVKWAVVCSHKKKGGLGIRNLSTLNRAFLCKWSWHFAVEGDSYWKLIISMKFGVERGGWSTRGVKEDYGVGLWKEISKEGLLLLNNVSFSVGDGKRVRFRKDIWCENISLCEAFPSLFDLAVSKDAWVADCWDSMGEEGGWTPCFLRPFNDWEVERFLSTIQGKRLNADVEDRMVWKETKNEIFIVKSLYNSLDHSCAVPFPWSIIWSPYVPTKVGFFAWEASWGKVLT</sequence>
<evidence type="ECO:0000259" key="2">
    <source>
        <dbReference type="Pfam" id="PF03372"/>
    </source>
</evidence>
<dbReference type="Gene3D" id="3.60.10.10">
    <property type="entry name" value="Endonuclease/exonuclease/phosphatase"/>
    <property type="match status" value="1"/>
</dbReference>
<gene>
    <name evidence="3" type="primary">VvCHDh000004_914</name>
    <name evidence="3" type="ORF">CK203_091924</name>
</gene>
<comment type="caution">
    <text evidence="3">The sequence shown here is derived from an EMBL/GenBank/DDBJ whole genome shotgun (WGS) entry which is preliminary data.</text>
</comment>
<dbReference type="InterPro" id="IPR020847">
    <property type="entry name" value="AP_endonuclease_F1_BS"/>
</dbReference>